<feature type="chain" id="PRO_5003068848" evidence="1">
    <location>
        <begin position="20"/>
        <end position="110"/>
    </location>
</feature>
<keyword evidence="1" id="KW-0732">Signal</keyword>
<protein>
    <submittedName>
        <fullName evidence="2">Uncharacterized protein</fullName>
    </submittedName>
</protein>
<dbReference type="KEGG" id="zpr:ZPR_2164"/>
<evidence type="ECO:0000256" key="1">
    <source>
        <dbReference type="SAM" id="SignalP"/>
    </source>
</evidence>
<proteinExistence type="predicted"/>
<name>D5BAX6_ZUNPS</name>
<feature type="signal peptide" evidence="1">
    <location>
        <begin position="1"/>
        <end position="19"/>
    </location>
</feature>
<dbReference type="EMBL" id="CP001650">
    <property type="protein sequence ID" value="ADF52489.1"/>
    <property type="molecule type" value="Genomic_DNA"/>
</dbReference>
<dbReference type="STRING" id="655815.ZPR_2164"/>
<organism evidence="2 3">
    <name type="scientific">Zunongwangia profunda (strain DSM 18752 / CCTCC AB 206139 / SM-A87)</name>
    <name type="common">Wangia profunda</name>
    <dbReference type="NCBI Taxonomy" id="655815"/>
    <lineage>
        <taxon>Bacteria</taxon>
        <taxon>Pseudomonadati</taxon>
        <taxon>Bacteroidota</taxon>
        <taxon>Flavobacteriia</taxon>
        <taxon>Flavobacteriales</taxon>
        <taxon>Flavobacteriaceae</taxon>
        <taxon>Zunongwangia</taxon>
    </lineage>
</organism>
<gene>
    <name evidence="2" type="ordered locus">ZPR_2164</name>
</gene>
<evidence type="ECO:0000313" key="3">
    <source>
        <dbReference type="Proteomes" id="UP000001654"/>
    </source>
</evidence>
<reference evidence="2 3" key="1">
    <citation type="journal article" date="2010" name="BMC Genomics">
        <title>The complete genome of Zunongwangia profunda SM-A87 reveals its adaptation to the deep-sea environment and ecological role in sedimentary organic nitrogen degradation.</title>
        <authorList>
            <person name="Qin Q.L."/>
            <person name="Zhang X.Y."/>
            <person name="Wang X.M."/>
            <person name="Liu G.M."/>
            <person name="Chen X.L."/>
            <person name="Xie B.B."/>
            <person name="Dang H.Y."/>
            <person name="Zhou B.C."/>
            <person name="Yu J."/>
            <person name="Zhang Y.Z."/>
        </authorList>
    </citation>
    <scope>NUCLEOTIDE SEQUENCE [LARGE SCALE GENOMIC DNA]</scope>
    <source>
        <strain evidence="3">DSM 18752 / CCTCC AB 206139 / SM-A87</strain>
    </source>
</reference>
<dbReference type="AlphaFoldDB" id="D5BAX6"/>
<dbReference type="Proteomes" id="UP000001654">
    <property type="component" value="Chromosome"/>
</dbReference>
<accession>D5BAX6</accession>
<sequence length="110" mass="12606">MRILALLLLLIFSVSKNYAQKPINSTITKADLIKFIEQAKEEGKVNEDLIIVLDEQRFVGIDSIKADEKFFAEIRIIKKGNKEMNQIYGDKAENGIIMIQSPPRTPEERK</sequence>
<evidence type="ECO:0000313" key="2">
    <source>
        <dbReference type="EMBL" id="ADF52489.1"/>
    </source>
</evidence>
<dbReference type="OrthoDB" id="657433at2"/>
<dbReference type="HOGENOM" id="CLU_2170120_0_0_10"/>
<keyword evidence="3" id="KW-1185">Reference proteome</keyword>
<dbReference type="RefSeq" id="WP_013071592.1">
    <property type="nucleotide sequence ID" value="NC_014041.1"/>
</dbReference>